<accession>A0A3B0T5K2</accession>
<dbReference type="Pfam" id="PF16819">
    <property type="entry name" value="DUF5074"/>
    <property type="match status" value="1"/>
</dbReference>
<dbReference type="InterPro" id="IPR011044">
    <property type="entry name" value="Quino_amine_DH_bsu"/>
</dbReference>
<gene>
    <name evidence="1" type="ORF">MNBD_BACTEROID01-2774</name>
</gene>
<dbReference type="InterPro" id="IPR015943">
    <property type="entry name" value="WD40/YVTN_repeat-like_dom_sf"/>
</dbReference>
<protein>
    <recommendedName>
        <fullName evidence="2">Surface layer protein</fullName>
    </recommendedName>
</protein>
<dbReference type="EMBL" id="UOEP01000031">
    <property type="protein sequence ID" value="VAW14031.1"/>
    <property type="molecule type" value="Genomic_DNA"/>
</dbReference>
<evidence type="ECO:0008006" key="2">
    <source>
        <dbReference type="Google" id="ProtNLM"/>
    </source>
</evidence>
<dbReference type="AlphaFoldDB" id="A0A3B0T5K2"/>
<dbReference type="Gene3D" id="2.130.10.10">
    <property type="entry name" value="YVTN repeat-like/Quinoprotein amine dehydrogenase"/>
    <property type="match status" value="1"/>
</dbReference>
<reference evidence="1" key="1">
    <citation type="submission" date="2018-06" db="EMBL/GenBank/DDBJ databases">
        <authorList>
            <person name="Zhirakovskaya E."/>
        </authorList>
    </citation>
    <scope>NUCLEOTIDE SEQUENCE</scope>
</reference>
<sequence length="365" mass="40060">MKKFLSYFSILLFLTAILNSCKKDEIKDLFPSDVIKGCYVVNYGAFGKGGASISKYNYDTEEMTNFFYQGQNGGAELLSNIQYAYHYNDSIFLMGNSADQVITVNPLFKQTLNGVSQDIAKPRFCVASGNYLYVSCWGTNPDWSAMPGTYIAKYNIQTRTVEKKYSLPGGPEGLEFANGNLYVALNFKDSVAVIDVTNETVAYIETPAVTSYFIKDGQDNLYVSLLSTYSNPSTETGLGYINTSTNQVEATYQLENVSSGYGSIMKPNADFSKIYVITSAYDANWNLTGAISEFDVATKSFAADKLVNDISGISGLAVNPYDDNLYIFVSESTTGIGLMKIYSNTGDFLKEFPVGASPNGAFFLE</sequence>
<name>A0A3B0T5K2_9ZZZZ</name>
<proteinExistence type="predicted"/>
<dbReference type="InterPro" id="IPR031815">
    <property type="entry name" value="DUF5074"/>
</dbReference>
<organism evidence="1">
    <name type="scientific">hydrothermal vent metagenome</name>
    <dbReference type="NCBI Taxonomy" id="652676"/>
    <lineage>
        <taxon>unclassified sequences</taxon>
        <taxon>metagenomes</taxon>
        <taxon>ecological metagenomes</taxon>
    </lineage>
</organism>
<dbReference type="SUPFAM" id="SSF50969">
    <property type="entry name" value="YVTN repeat-like/Quinoprotein amine dehydrogenase"/>
    <property type="match status" value="1"/>
</dbReference>
<evidence type="ECO:0000313" key="1">
    <source>
        <dbReference type="EMBL" id="VAW14031.1"/>
    </source>
</evidence>